<keyword evidence="2 5" id="KW-0853">WD repeat</keyword>
<name>A0A1R1PDF8_ZANCU</name>
<feature type="repeat" description="WD" evidence="5">
    <location>
        <begin position="204"/>
        <end position="245"/>
    </location>
</feature>
<dbReference type="PANTHER" id="PTHR19865:SF0">
    <property type="entry name" value="U3 SMALL NUCLEOLAR RNA-INTERACTING PROTEIN 2"/>
    <property type="match status" value="1"/>
</dbReference>
<dbReference type="Gene3D" id="2.130.10.10">
    <property type="entry name" value="YVTN repeat-like/Quinoprotein amine dehydrogenase"/>
    <property type="match status" value="2"/>
</dbReference>
<evidence type="ECO:0000256" key="2">
    <source>
        <dbReference type="ARBA" id="ARBA00022574"/>
    </source>
</evidence>
<feature type="compositionally biased region" description="Basic and acidic residues" evidence="6">
    <location>
        <begin position="64"/>
        <end position="74"/>
    </location>
</feature>
<evidence type="ECO:0000313" key="10">
    <source>
        <dbReference type="Proteomes" id="UP000188320"/>
    </source>
</evidence>
<dbReference type="PANTHER" id="PTHR19865">
    <property type="entry name" value="U3 SMALL NUCLEOLAR RNA INTERACTING PROTEIN 2"/>
    <property type="match status" value="1"/>
</dbReference>
<feature type="compositionally biased region" description="Gly residues" evidence="6">
    <location>
        <begin position="50"/>
        <end position="63"/>
    </location>
</feature>
<dbReference type="AlphaFoldDB" id="A0A1R1PDF8"/>
<feature type="compositionally biased region" description="Basic and acidic residues" evidence="6">
    <location>
        <begin position="18"/>
        <end position="34"/>
    </location>
</feature>
<reference evidence="10" key="2">
    <citation type="submission" date="2017-01" db="EMBL/GenBank/DDBJ databases">
        <authorList>
            <person name="Wang Y."/>
            <person name="White M."/>
            <person name="Kvist S."/>
            <person name="Moncalvo J.-M."/>
        </authorList>
    </citation>
    <scope>NUCLEOTIDE SEQUENCE [LARGE SCALE GENOMIC DNA]</scope>
    <source>
        <strain evidence="10">COL-18-3</strain>
    </source>
</reference>
<evidence type="ECO:0000313" key="9">
    <source>
        <dbReference type="EMBL" id="OMH80154.1"/>
    </source>
</evidence>
<accession>A0A1R1PDF8</accession>
<dbReference type="SMART" id="SM00320">
    <property type="entry name" value="WD40"/>
    <property type="match status" value="6"/>
</dbReference>
<evidence type="ECO:0000313" key="8">
    <source>
        <dbReference type="EMBL" id="OMH79583.1"/>
    </source>
</evidence>
<dbReference type="OrthoDB" id="189968at2759"/>
<dbReference type="GO" id="GO:0032040">
    <property type="term" value="C:small-subunit processome"/>
    <property type="evidence" value="ECO:0007669"/>
    <property type="project" value="TreeGrafter"/>
</dbReference>
<feature type="repeat" description="WD" evidence="5">
    <location>
        <begin position="299"/>
        <end position="340"/>
    </location>
</feature>
<dbReference type="InterPro" id="IPR036322">
    <property type="entry name" value="WD40_repeat_dom_sf"/>
</dbReference>
<feature type="repeat" description="WD" evidence="5">
    <location>
        <begin position="257"/>
        <end position="298"/>
    </location>
</feature>
<organism evidence="7 10">
    <name type="scientific">Zancudomyces culisetae</name>
    <name type="common">Gut fungus</name>
    <name type="synonym">Smittium culisetae</name>
    <dbReference type="NCBI Taxonomy" id="1213189"/>
    <lineage>
        <taxon>Eukaryota</taxon>
        <taxon>Fungi</taxon>
        <taxon>Fungi incertae sedis</taxon>
        <taxon>Zoopagomycota</taxon>
        <taxon>Kickxellomycotina</taxon>
        <taxon>Harpellomycetes</taxon>
        <taxon>Harpellales</taxon>
        <taxon>Legeriomycetaceae</taxon>
        <taxon>Zancudomyces</taxon>
    </lineage>
</organism>
<reference evidence="7" key="1">
    <citation type="submission" date="2017-01" db="EMBL/GenBank/DDBJ databases">
        <authorList>
            <person name="Mah S.A."/>
            <person name="Swanson W.J."/>
            <person name="Moy G.W."/>
            <person name="Vacquier V.D."/>
        </authorList>
    </citation>
    <scope>NUCLEOTIDE SEQUENCE [LARGE SCALE GENOMIC DNA]</scope>
    <source>
        <strain evidence="7">COL-18-3</strain>
    </source>
</reference>
<sequence length="649" mass="71821">MAKDRFFALPGEGRKRKAPTENKNKGKNTRDNTKRTNNKSRSFGQSNRGKVGGGRGGKFGGGRSGDRKRGKFEEKYDDEEVDSDDLEGEENEEPGSGAENKRGESGSEEVSSSEEDSEEEDGEENGDYSAETAAQKRLEVARAYVENLKKGAEMVEGFDAADIDRDIIAERLQDDLEKTQGRIYKRIADSFKYTINKDSALVLKNGHHLAVTCTTITEDGKYVFSGSKDGSIAKWEVSSGKKINSIKGQKKTCKDTTLGHRDQVYCMAVSSDGKYLATGGKDKLIHIWNAKTMDHLAEFKQHKDAVTGLVFRKGHNQLYSCSLDRMVKLWNVDELGYMETLFGHLDSITGISTIQRDQAVTVGARDKSARLWKIVDETQMVFRAGVVTEPSNVIEKIRFGELDVSKEDELDLQEDMVDQIDLETENNNESSNGKAERVNRSVRSVLASFNTSLRLLKSKKFREGSVDCVAMIDEETFVTGGDSGAICLWSFRRKKPIFTFHLAHGVQKCSSDGSDSDGYLPNWISSLCAIPLTDLFVSGSNDGYLRLWKINSNKLLGFSLVNVIPIDGYINDVAIHEADSSKNKSSKFGSSLAAKSSSHPHANDNPVILSPSALTIAVAVGQEPRLGRWNRIPTSKNSLVVYKLYPKSF</sequence>
<evidence type="ECO:0000256" key="5">
    <source>
        <dbReference type="PROSITE-ProRule" id="PRU00221"/>
    </source>
</evidence>
<dbReference type="InterPro" id="IPR015943">
    <property type="entry name" value="WD40/YVTN_repeat-like_dom_sf"/>
</dbReference>
<keyword evidence="4" id="KW-0539">Nucleus</keyword>
<dbReference type="PROSITE" id="PS50294">
    <property type="entry name" value="WD_REPEATS_REGION"/>
    <property type="match status" value="3"/>
</dbReference>
<comment type="subcellular location">
    <subcellularLocation>
        <location evidence="1">Nucleus</location>
    </subcellularLocation>
</comment>
<dbReference type="PROSITE" id="PS00678">
    <property type="entry name" value="WD_REPEATS_1"/>
    <property type="match status" value="2"/>
</dbReference>
<feature type="region of interest" description="Disordered" evidence="6">
    <location>
        <begin position="1"/>
        <end position="129"/>
    </location>
</feature>
<dbReference type="PROSITE" id="PS50082">
    <property type="entry name" value="WD_REPEATS_2"/>
    <property type="match status" value="5"/>
</dbReference>
<evidence type="ECO:0000256" key="6">
    <source>
        <dbReference type="SAM" id="MobiDB-lite"/>
    </source>
</evidence>
<protein>
    <submittedName>
        <fullName evidence="7">U3 small nucleolar RNA-interacting protein 2</fullName>
    </submittedName>
</protein>
<dbReference type="InterPro" id="IPR001680">
    <property type="entry name" value="WD40_rpt"/>
</dbReference>
<evidence type="ECO:0000256" key="1">
    <source>
        <dbReference type="ARBA" id="ARBA00004123"/>
    </source>
</evidence>
<gene>
    <name evidence="9" type="ORF">AX774_g6413</name>
    <name evidence="8" type="ORF">AX774_g6998</name>
    <name evidence="7" type="ORF">AX774_g7580</name>
</gene>
<proteinExistence type="predicted"/>
<dbReference type="Proteomes" id="UP000188320">
    <property type="component" value="Unassembled WGS sequence"/>
</dbReference>
<keyword evidence="10" id="KW-1185">Reference proteome</keyword>
<feature type="compositionally biased region" description="Acidic residues" evidence="6">
    <location>
        <begin position="111"/>
        <end position="126"/>
    </location>
</feature>
<dbReference type="EMBL" id="LSSK01001500">
    <property type="protein sequence ID" value="OMH79583.1"/>
    <property type="molecule type" value="Genomic_DNA"/>
</dbReference>
<evidence type="ECO:0000256" key="4">
    <source>
        <dbReference type="ARBA" id="ARBA00023242"/>
    </source>
</evidence>
<dbReference type="EMBL" id="LSSK01001696">
    <property type="protein sequence ID" value="OMH79007.1"/>
    <property type="molecule type" value="Genomic_DNA"/>
</dbReference>
<dbReference type="GO" id="GO:0034511">
    <property type="term" value="F:U3 snoRNA binding"/>
    <property type="evidence" value="ECO:0007669"/>
    <property type="project" value="InterPro"/>
</dbReference>
<dbReference type="Pfam" id="PF00400">
    <property type="entry name" value="WD40"/>
    <property type="match status" value="5"/>
</dbReference>
<dbReference type="EMBL" id="LSSK01001289">
    <property type="protein sequence ID" value="OMH80154.1"/>
    <property type="molecule type" value="Genomic_DNA"/>
</dbReference>
<dbReference type="PRINTS" id="PR00320">
    <property type="entry name" value="GPROTEINBRPT"/>
</dbReference>
<dbReference type="InterPro" id="IPR019775">
    <property type="entry name" value="WD40_repeat_CS"/>
</dbReference>
<comment type="caution">
    <text evidence="7">The sequence shown here is derived from an EMBL/GenBank/DDBJ whole genome shotgun (WGS) entry which is preliminary data.</text>
</comment>
<dbReference type="InterPro" id="IPR039241">
    <property type="entry name" value="Rrp9-like"/>
</dbReference>
<feature type="repeat" description="WD" evidence="5">
    <location>
        <begin position="524"/>
        <end position="558"/>
    </location>
</feature>
<evidence type="ECO:0000256" key="3">
    <source>
        <dbReference type="ARBA" id="ARBA00022737"/>
    </source>
</evidence>
<dbReference type="InterPro" id="IPR020472">
    <property type="entry name" value="WD40_PAC1"/>
</dbReference>
<keyword evidence="3" id="KW-0677">Repeat</keyword>
<dbReference type="SUPFAM" id="SSF50978">
    <property type="entry name" value="WD40 repeat-like"/>
    <property type="match status" value="1"/>
</dbReference>
<evidence type="ECO:0000313" key="7">
    <source>
        <dbReference type="EMBL" id="OMH79007.1"/>
    </source>
</evidence>
<feature type="compositionally biased region" description="Acidic residues" evidence="6">
    <location>
        <begin position="75"/>
        <end position="93"/>
    </location>
</feature>
<feature type="repeat" description="WD" evidence="5">
    <location>
        <begin position="341"/>
        <end position="374"/>
    </location>
</feature>